<dbReference type="InterPro" id="IPR002500">
    <property type="entry name" value="PAPS_reduct_dom"/>
</dbReference>
<protein>
    <submittedName>
        <fullName evidence="2">Phosphoadenosine phosphosulphate reductase</fullName>
    </submittedName>
</protein>
<sequence>MKPHIVAFGGGVDSTAMILGLYEANRPIDLILFADTGGERPETYAHIDKFSKWLVSKGLPEITIVKKVRKDGSLETLEQECHRRHNLPSIAYGFKSCSQKHKIAPQDKFLNHWTPAINWWKTGDKCVKYIGYDAGESHRADNAAKRDDPKYTYEYPLIEWQWERDDCLAIIEKYGFKVGKSACFFCPSSRPKEIIDLYEKHPDLAERALAIEKQAELTSIKGLGRNFAWSEIILMHKSQMTLPFIGFDLPCDCTE</sequence>
<evidence type="ECO:0000313" key="2">
    <source>
        <dbReference type="EMBL" id="CAB5079673.1"/>
    </source>
</evidence>
<organism evidence="2">
    <name type="scientific">uncultured Caudovirales phage</name>
    <dbReference type="NCBI Taxonomy" id="2100421"/>
    <lineage>
        <taxon>Viruses</taxon>
        <taxon>Duplodnaviria</taxon>
        <taxon>Heunggongvirae</taxon>
        <taxon>Uroviricota</taxon>
        <taxon>Caudoviricetes</taxon>
        <taxon>Peduoviridae</taxon>
        <taxon>Maltschvirus</taxon>
        <taxon>Maltschvirus maltsch</taxon>
    </lineage>
</organism>
<name>A0A6J7VNQ5_9CAUD</name>
<feature type="domain" description="Phosphoadenosine phosphosulphate reductase" evidence="1">
    <location>
        <begin position="5"/>
        <end position="113"/>
    </location>
</feature>
<evidence type="ECO:0000259" key="1">
    <source>
        <dbReference type="Pfam" id="PF01507"/>
    </source>
</evidence>
<proteinExistence type="predicted"/>
<dbReference type="Pfam" id="PF01507">
    <property type="entry name" value="PAPS_reduct"/>
    <property type="match status" value="1"/>
</dbReference>
<dbReference type="SUPFAM" id="SSF52402">
    <property type="entry name" value="Adenine nucleotide alpha hydrolases-like"/>
    <property type="match status" value="1"/>
</dbReference>
<dbReference type="EMBL" id="LR798192">
    <property type="protein sequence ID" value="CAB5079673.1"/>
    <property type="molecule type" value="Genomic_DNA"/>
</dbReference>
<reference evidence="2" key="1">
    <citation type="submission" date="2020-05" db="EMBL/GenBank/DDBJ databases">
        <authorList>
            <person name="Chiriac C."/>
            <person name="Salcher M."/>
            <person name="Ghai R."/>
            <person name="Kavagutti S V."/>
        </authorList>
    </citation>
    <scope>NUCLEOTIDE SEQUENCE</scope>
</reference>
<accession>A0A6J7VNQ5</accession>
<dbReference type="InterPro" id="IPR014729">
    <property type="entry name" value="Rossmann-like_a/b/a_fold"/>
</dbReference>
<dbReference type="GO" id="GO:0003824">
    <property type="term" value="F:catalytic activity"/>
    <property type="evidence" value="ECO:0007669"/>
    <property type="project" value="InterPro"/>
</dbReference>
<dbReference type="Gene3D" id="3.40.50.620">
    <property type="entry name" value="HUPs"/>
    <property type="match status" value="1"/>
</dbReference>
<gene>
    <name evidence="2" type="ORF">UFOVP146_73</name>
</gene>